<accession>A0ABP7K4P1</accession>
<evidence type="ECO:0000256" key="2">
    <source>
        <dbReference type="SAM" id="SignalP"/>
    </source>
</evidence>
<dbReference type="InterPro" id="IPR029050">
    <property type="entry name" value="Immunoprotect_excell_Ig-like"/>
</dbReference>
<dbReference type="Proteomes" id="UP001501803">
    <property type="component" value="Unassembled WGS sequence"/>
</dbReference>
<dbReference type="Pfam" id="PF11611">
    <property type="entry name" value="DUF4352"/>
    <property type="match status" value="1"/>
</dbReference>
<feature type="chain" id="PRO_5045509884" description="DUF4352 domain-containing protein" evidence="2">
    <location>
        <begin position="30"/>
        <end position="180"/>
    </location>
</feature>
<dbReference type="InterPro" id="IPR029051">
    <property type="entry name" value="DUF4352"/>
</dbReference>
<proteinExistence type="predicted"/>
<protein>
    <recommendedName>
        <fullName evidence="3">DUF4352 domain-containing protein</fullName>
    </recommendedName>
</protein>
<evidence type="ECO:0000313" key="4">
    <source>
        <dbReference type="EMBL" id="GAA3865404.1"/>
    </source>
</evidence>
<keyword evidence="1 2" id="KW-0732">Signal</keyword>
<evidence type="ECO:0000313" key="5">
    <source>
        <dbReference type="Proteomes" id="UP001501803"/>
    </source>
</evidence>
<keyword evidence="5" id="KW-1185">Reference proteome</keyword>
<reference evidence="5" key="1">
    <citation type="journal article" date="2019" name="Int. J. Syst. Evol. Microbiol.">
        <title>The Global Catalogue of Microorganisms (GCM) 10K type strain sequencing project: providing services to taxonomists for standard genome sequencing and annotation.</title>
        <authorList>
            <consortium name="The Broad Institute Genomics Platform"/>
            <consortium name="The Broad Institute Genome Sequencing Center for Infectious Disease"/>
            <person name="Wu L."/>
            <person name="Ma J."/>
        </authorList>
    </citation>
    <scope>NUCLEOTIDE SEQUENCE [LARGE SCALE GENOMIC DNA]</scope>
    <source>
        <strain evidence="5">JCM 17021</strain>
    </source>
</reference>
<name>A0ABP7K4P1_9MICO</name>
<gene>
    <name evidence="4" type="ORF">GCM10022381_06420</name>
</gene>
<sequence>MFSRSIVRRSTLIAAGAAIALTVALTGCSADVASGGSAAGSSAEEKPQTPGLNVPVTVGAFEFTALAAADAGTTVGTAPLSQTAQGSFFQIDLAVKNVGNDSQTFIVNYVTLEDADGKSYDADASATLYAGGDAQAWIAAINPGNAVQAPILFDLPAGVKPSKLLVSDNMFSDGTAIELG</sequence>
<dbReference type="RefSeq" id="WP_345062210.1">
    <property type="nucleotide sequence ID" value="NZ_BAABCN010000002.1"/>
</dbReference>
<feature type="domain" description="DUF4352" evidence="3">
    <location>
        <begin position="52"/>
        <end position="174"/>
    </location>
</feature>
<evidence type="ECO:0000256" key="1">
    <source>
        <dbReference type="ARBA" id="ARBA00022729"/>
    </source>
</evidence>
<organism evidence="4 5">
    <name type="scientific">Leifsonia kafniensis</name>
    <dbReference type="NCBI Taxonomy" id="475957"/>
    <lineage>
        <taxon>Bacteria</taxon>
        <taxon>Bacillati</taxon>
        <taxon>Actinomycetota</taxon>
        <taxon>Actinomycetes</taxon>
        <taxon>Micrococcales</taxon>
        <taxon>Microbacteriaceae</taxon>
        <taxon>Leifsonia</taxon>
    </lineage>
</organism>
<feature type="signal peptide" evidence="2">
    <location>
        <begin position="1"/>
        <end position="29"/>
    </location>
</feature>
<dbReference type="PROSITE" id="PS51257">
    <property type="entry name" value="PROKAR_LIPOPROTEIN"/>
    <property type="match status" value="1"/>
</dbReference>
<dbReference type="Gene3D" id="2.60.40.1240">
    <property type="match status" value="1"/>
</dbReference>
<evidence type="ECO:0000259" key="3">
    <source>
        <dbReference type="Pfam" id="PF11611"/>
    </source>
</evidence>
<comment type="caution">
    <text evidence="4">The sequence shown here is derived from an EMBL/GenBank/DDBJ whole genome shotgun (WGS) entry which is preliminary data.</text>
</comment>
<dbReference type="EMBL" id="BAABCN010000002">
    <property type="protein sequence ID" value="GAA3865404.1"/>
    <property type="molecule type" value="Genomic_DNA"/>
</dbReference>